<dbReference type="PROSITE" id="PS50893">
    <property type="entry name" value="ABC_TRANSPORTER_2"/>
    <property type="match status" value="1"/>
</dbReference>
<accession>A0A0V9UK05</accession>
<keyword evidence="2 5" id="KW-0500">Molybdenum</keyword>
<keyword evidence="1" id="KW-0813">Transport</keyword>
<dbReference type="InterPro" id="IPR005116">
    <property type="entry name" value="Transp-assoc_OB_typ1"/>
</dbReference>
<feature type="domain" description="Mop" evidence="7">
    <location>
        <begin position="286"/>
        <end position="348"/>
    </location>
</feature>
<dbReference type="SUPFAM" id="SSF50331">
    <property type="entry name" value="MOP-like"/>
    <property type="match status" value="1"/>
</dbReference>
<evidence type="ECO:0000313" key="9">
    <source>
        <dbReference type="Proteomes" id="UP000053060"/>
    </source>
</evidence>
<dbReference type="Gene3D" id="3.40.50.300">
    <property type="entry name" value="P-loop containing nucleotide triphosphate hydrolases"/>
    <property type="match status" value="1"/>
</dbReference>
<dbReference type="GO" id="GO:0005524">
    <property type="term" value="F:ATP binding"/>
    <property type="evidence" value="ECO:0007669"/>
    <property type="project" value="UniProtKB-KW"/>
</dbReference>
<dbReference type="SMART" id="SM00382">
    <property type="entry name" value="AAA"/>
    <property type="match status" value="1"/>
</dbReference>
<name>A0A0V9UK05_9NOCA</name>
<evidence type="ECO:0000256" key="5">
    <source>
        <dbReference type="PROSITE-ProRule" id="PRU01213"/>
    </source>
</evidence>
<dbReference type="InterPro" id="IPR004606">
    <property type="entry name" value="Mop_domain"/>
</dbReference>
<evidence type="ECO:0000313" key="8">
    <source>
        <dbReference type="EMBL" id="KSZ58329.1"/>
    </source>
</evidence>
<evidence type="ECO:0000256" key="2">
    <source>
        <dbReference type="ARBA" id="ARBA00022505"/>
    </source>
</evidence>
<dbReference type="EMBL" id="AZXY01000006">
    <property type="protein sequence ID" value="KSZ58329.1"/>
    <property type="molecule type" value="Genomic_DNA"/>
</dbReference>
<sequence length="353" mass="36855">MSLTVRARVAARDVDVDLEVAQGEIVAVLGPNGAGKSTLLGVVSGLLRPDAGRVELDGRVLTDTATDVAVAPHDRSVVLLAQQALLFPHLTVAGNVEFAPRSAGAGRRAARVRAERWLREVDAAELADRRPHELSGGQAQRVALARALAAEPHLLLLDEPMAALDVTATPVLRSLLRRVLRDSGRTALLVTHDPLDVLALADRVIVIEAGRIVEDGPVRRVLTRPRSAFAARIAGTNLVTGTVRGGALESADGLVHGRVHDDCVPGAAAVAVFAPSAVAVYTEPPHGSPRNAVRVRVAELEAQGSTVLVRSDTGIAAEITTAALADLDVHPGDSVWFVVKATEVGIHPAALSA</sequence>
<evidence type="ECO:0000259" key="7">
    <source>
        <dbReference type="PROSITE" id="PS51866"/>
    </source>
</evidence>
<feature type="domain" description="ABC transporter" evidence="6">
    <location>
        <begin position="5"/>
        <end position="234"/>
    </location>
</feature>
<proteinExistence type="predicted"/>
<dbReference type="AlphaFoldDB" id="A0A0V9UK05"/>
<dbReference type="Gene3D" id="2.40.50.100">
    <property type="match status" value="1"/>
</dbReference>
<dbReference type="SUPFAM" id="SSF52540">
    <property type="entry name" value="P-loop containing nucleoside triphosphate hydrolases"/>
    <property type="match status" value="1"/>
</dbReference>
<dbReference type="InterPro" id="IPR008995">
    <property type="entry name" value="Mo/tungstate-bd_C_term_dom"/>
</dbReference>
<dbReference type="InterPro" id="IPR003439">
    <property type="entry name" value="ABC_transporter-like_ATP-bd"/>
</dbReference>
<comment type="caution">
    <text evidence="8">The sequence shown here is derived from an EMBL/GenBank/DDBJ whole genome shotgun (WGS) entry which is preliminary data.</text>
</comment>
<dbReference type="InterPro" id="IPR003593">
    <property type="entry name" value="AAA+_ATPase"/>
</dbReference>
<dbReference type="Pfam" id="PF03459">
    <property type="entry name" value="TOBE"/>
    <property type="match status" value="1"/>
</dbReference>
<organism evidence="8 9">
    <name type="scientific">Rhodococcus pyridinivorans KG-16</name>
    <dbReference type="NCBI Taxonomy" id="1441730"/>
    <lineage>
        <taxon>Bacteria</taxon>
        <taxon>Bacillati</taxon>
        <taxon>Actinomycetota</taxon>
        <taxon>Actinomycetes</taxon>
        <taxon>Mycobacteriales</taxon>
        <taxon>Nocardiaceae</taxon>
        <taxon>Rhodococcus</taxon>
    </lineage>
</organism>
<reference evidence="8 9" key="2">
    <citation type="journal article" date="2016" name="Genome Announc.">
        <title>Draft Genome Sequence of a Versatile Hydrocarbon-Degrading Bacterium, Rhodococcus pyridinivorans Strain KG-16, Collected from Oil Fields in India.</title>
        <authorList>
            <person name="Aggarwal R.K."/>
            <person name="Dawar C."/>
            <person name="Phanindranath R."/>
            <person name="Mutnuri L."/>
            <person name="Dayal A.M."/>
        </authorList>
    </citation>
    <scope>NUCLEOTIDE SEQUENCE [LARGE SCALE GENOMIC DNA]</scope>
    <source>
        <strain evidence="8 9">KG-16</strain>
    </source>
</reference>
<reference evidence="9" key="1">
    <citation type="submission" date="2015-01" db="EMBL/GenBank/DDBJ databases">
        <title>Draft genome sequence of Rhodococcus pyridinivorans strain KG-16, a hydrocarbon-degrading bacterium.</title>
        <authorList>
            <person name="Aggarwal R.K."/>
            <person name="Dawar C."/>
        </authorList>
    </citation>
    <scope>NUCLEOTIDE SEQUENCE [LARGE SCALE GENOMIC DNA]</scope>
    <source>
        <strain evidence="9">KG-16</strain>
    </source>
</reference>
<protein>
    <submittedName>
        <fullName evidence="8">Molybdenum ABC transporter ATP-binding protein</fullName>
    </submittedName>
</protein>
<dbReference type="PROSITE" id="PS51866">
    <property type="entry name" value="MOP"/>
    <property type="match status" value="1"/>
</dbReference>
<dbReference type="InterPro" id="IPR017871">
    <property type="entry name" value="ABC_transporter-like_CS"/>
</dbReference>
<keyword evidence="4 8" id="KW-0067">ATP-binding</keyword>
<dbReference type="PANTHER" id="PTHR42781:SF4">
    <property type="entry name" value="SPERMIDINE_PUTRESCINE IMPORT ATP-BINDING PROTEIN POTA"/>
    <property type="match status" value="1"/>
</dbReference>
<dbReference type="Pfam" id="PF00005">
    <property type="entry name" value="ABC_tran"/>
    <property type="match status" value="1"/>
</dbReference>
<dbReference type="Proteomes" id="UP000053060">
    <property type="component" value="Unassembled WGS sequence"/>
</dbReference>
<dbReference type="PROSITE" id="PS00211">
    <property type="entry name" value="ABC_TRANSPORTER_1"/>
    <property type="match status" value="1"/>
</dbReference>
<dbReference type="GO" id="GO:0016887">
    <property type="term" value="F:ATP hydrolysis activity"/>
    <property type="evidence" value="ECO:0007669"/>
    <property type="project" value="InterPro"/>
</dbReference>
<dbReference type="InterPro" id="IPR050093">
    <property type="entry name" value="ABC_SmlMolc_Importer"/>
</dbReference>
<dbReference type="PATRIC" id="fig|1441730.3.peg.2968"/>
<evidence type="ECO:0000256" key="4">
    <source>
        <dbReference type="ARBA" id="ARBA00022840"/>
    </source>
</evidence>
<dbReference type="RefSeq" id="WP_060652430.1">
    <property type="nucleotide sequence ID" value="NZ_AZXY01000006.1"/>
</dbReference>
<keyword evidence="3" id="KW-0547">Nucleotide-binding</keyword>
<gene>
    <name evidence="8" type="ORF">Z045_14275</name>
</gene>
<dbReference type="GO" id="GO:0015689">
    <property type="term" value="P:molybdate ion transport"/>
    <property type="evidence" value="ECO:0007669"/>
    <property type="project" value="InterPro"/>
</dbReference>
<evidence type="ECO:0000256" key="3">
    <source>
        <dbReference type="ARBA" id="ARBA00022741"/>
    </source>
</evidence>
<dbReference type="PANTHER" id="PTHR42781">
    <property type="entry name" value="SPERMIDINE/PUTRESCINE IMPORT ATP-BINDING PROTEIN POTA"/>
    <property type="match status" value="1"/>
</dbReference>
<evidence type="ECO:0000256" key="1">
    <source>
        <dbReference type="ARBA" id="ARBA00022448"/>
    </source>
</evidence>
<evidence type="ECO:0000259" key="6">
    <source>
        <dbReference type="PROSITE" id="PS50893"/>
    </source>
</evidence>
<dbReference type="InterPro" id="IPR027417">
    <property type="entry name" value="P-loop_NTPase"/>
</dbReference>